<keyword evidence="2" id="KW-1185">Reference proteome</keyword>
<gene>
    <name evidence="1" type="ORF">LOK49_LG14G00329</name>
</gene>
<dbReference type="Proteomes" id="UP001060215">
    <property type="component" value="Chromosome 15"/>
</dbReference>
<evidence type="ECO:0000313" key="2">
    <source>
        <dbReference type="Proteomes" id="UP001060215"/>
    </source>
</evidence>
<evidence type="ECO:0000313" key="1">
    <source>
        <dbReference type="EMBL" id="KAI7984962.1"/>
    </source>
</evidence>
<organism evidence="1 2">
    <name type="scientific">Camellia lanceoleosa</name>
    <dbReference type="NCBI Taxonomy" id="1840588"/>
    <lineage>
        <taxon>Eukaryota</taxon>
        <taxon>Viridiplantae</taxon>
        <taxon>Streptophyta</taxon>
        <taxon>Embryophyta</taxon>
        <taxon>Tracheophyta</taxon>
        <taxon>Spermatophyta</taxon>
        <taxon>Magnoliopsida</taxon>
        <taxon>eudicotyledons</taxon>
        <taxon>Gunneridae</taxon>
        <taxon>Pentapetalae</taxon>
        <taxon>asterids</taxon>
        <taxon>Ericales</taxon>
        <taxon>Theaceae</taxon>
        <taxon>Camellia</taxon>
    </lineage>
</organism>
<name>A0ACC0FA77_9ERIC</name>
<comment type="caution">
    <text evidence="1">The sequence shown here is derived from an EMBL/GenBank/DDBJ whole genome shotgun (WGS) entry which is preliminary data.</text>
</comment>
<dbReference type="EMBL" id="CM045772">
    <property type="protein sequence ID" value="KAI7984962.1"/>
    <property type="molecule type" value="Genomic_DNA"/>
</dbReference>
<protein>
    <submittedName>
        <fullName evidence="1">Plant cysteine oxidase 3</fullName>
    </submittedName>
</protein>
<accession>A0ACC0FA77</accession>
<proteinExistence type="predicted"/>
<sequence length="473" mass="51976">MFRTSELCDGTNDINLGPTCGRPLGLGFNQITGQLYINDPFVGLTVVGPTGGRATILATQAEGLAFKFLVGVDVDPITGLFCFTDVSSIYDPRNATQSIQSGDSTGRLLRYDPKTKQVTVLMRGLAGPVGVAVSKDGTFILVSEFIQKYWIRGDKANTSEILINFQGNPNKIKRNKDGEFWVALNNQNQQQPTLVAPVGIKIDGLGTVLETVDLSAQYNQRITVVQEQFGSLYVGSRTVDFIGTPPLSPQSIQKLCSLLDTIGPADVGLKVENREDDRGHGFFGLNRFNRVDRWAQPITYVDLHECDSFTMCVFCFPTSSVIPLHDHPGMTVLSKVLYGSLHVKAYDWVEPERIHRGMGPNYPPVRLAKLAVDKVVTAPCETSVLYPKSGGNLHCFTAITPCAVLDILAPPYQEAAGRKCSYYRDYPYSSFSTGIGDEINDGNEEDYAWLAQIETPDDLHMRQGEYKGPAIQV</sequence>
<reference evidence="1 2" key="1">
    <citation type="journal article" date="2022" name="Plant J.">
        <title>Chromosome-level genome of Camellia lanceoleosa provides a valuable resource for understanding genome evolution and self-incompatibility.</title>
        <authorList>
            <person name="Gong W."/>
            <person name="Xiao S."/>
            <person name="Wang L."/>
            <person name="Liao Z."/>
            <person name="Chang Y."/>
            <person name="Mo W."/>
            <person name="Hu G."/>
            <person name="Li W."/>
            <person name="Zhao G."/>
            <person name="Zhu H."/>
            <person name="Hu X."/>
            <person name="Ji K."/>
            <person name="Xiang X."/>
            <person name="Song Q."/>
            <person name="Yuan D."/>
            <person name="Jin S."/>
            <person name="Zhang L."/>
        </authorList>
    </citation>
    <scope>NUCLEOTIDE SEQUENCE [LARGE SCALE GENOMIC DNA]</scope>
    <source>
        <strain evidence="1">SQ_2022a</strain>
    </source>
</reference>